<dbReference type="EMBL" id="JAEEGC010000050">
    <property type="protein sequence ID" value="MBV7273607.1"/>
    <property type="molecule type" value="Genomic_DNA"/>
</dbReference>
<evidence type="ECO:0000256" key="4">
    <source>
        <dbReference type="ARBA" id="ARBA00023141"/>
    </source>
</evidence>
<evidence type="ECO:0000313" key="9">
    <source>
        <dbReference type="Proteomes" id="UP000694308"/>
    </source>
</evidence>
<sequence length="265" mass="29246">MENRIGLKFKELKEKGKKAVIPFVTAGYPNLDATYDLVLAMEEAGADIIELGIPYSDPIADGVVIQEASNVALQNGAKITKIMATVKKVRRKTEVPLVYMLYYNSIFKYGMEKFMSECSEVGIDGIIIPDLPLEERKDIIAIADKYNVYLIPLVAPTSKERIEAIVEGAKGFIYCVSTMGVTGARNEISTNIEEYMKVVAEYTDVPKALGFGISSAKMAEELKTYCDGVIVGSAVIKKIMEAENKEEVIENVKKFINELSTACKK</sequence>
<feature type="active site" description="Proton acceptor" evidence="6">
    <location>
        <position position="61"/>
    </location>
</feature>
<dbReference type="HAMAP" id="MF_00131">
    <property type="entry name" value="Trp_synth_alpha"/>
    <property type="match status" value="1"/>
</dbReference>
<dbReference type="InterPro" id="IPR018204">
    <property type="entry name" value="Trp_synthase_alpha_AS"/>
</dbReference>
<keyword evidence="9" id="KW-1185">Reference proteome</keyword>
<evidence type="ECO:0000256" key="1">
    <source>
        <dbReference type="ARBA" id="ARBA00003365"/>
    </source>
</evidence>
<dbReference type="Pfam" id="PF00290">
    <property type="entry name" value="Trp_syntA"/>
    <property type="match status" value="1"/>
</dbReference>
<dbReference type="NCBIfam" id="TIGR00262">
    <property type="entry name" value="trpA"/>
    <property type="match status" value="1"/>
</dbReference>
<dbReference type="PROSITE" id="PS00167">
    <property type="entry name" value="TRP_SYNTHASE_ALPHA"/>
    <property type="match status" value="1"/>
</dbReference>
<dbReference type="RefSeq" id="WP_218320675.1">
    <property type="nucleotide sequence ID" value="NZ_JAEEGC010000050.1"/>
</dbReference>
<evidence type="ECO:0000256" key="6">
    <source>
        <dbReference type="HAMAP-Rule" id="MF_00131"/>
    </source>
</evidence>
<evidence type="ECO:0000256" key="2">
    <source>
        <dbReference type="ARBA" id="ARBA00022605"/>
    </source>
</evidence>
<dbReference type="GO" id="GO:0004834">
    <property type="term" value="F:tryptophan synthase activity"/>
    <property type="evidence" value="ECO:0007669"/>
    <property type="project" value="UniProtKB-UniRule"/>
</dbReference>
<comment type="similarity">
    <text evidence="6 7">Belongs to the TrpA family.</text>
</comment>
<keyword evidence="3 6" id="KW-0822">Tryptophan biosynthesis</keyword>
<dbReference type="Proteomes" id="UP000694308">
    <property type="component" value="Unassembled WGS sequence"/>
</dbReference>
<comment type="function">
    <text evidence="1 6">The alpha subunit is responsible for the aldol cleavage of indoleglycerol phosphate to indole and glyceraldehyde 3-phosphate.</text>
</comment>
<dbReference type="PANTHER" id="PTHR43406:SF1">
    <property type="entry name" value="TRYPTOPHAN SYNTHASE ALPHA CHAIN, CHLOROPLASTIC"/>
    <property type="match status" value="1"/>
</dbReference>
<name>A0A949WVE9_9CLOT</name>
<comment type="catalytic activity">
    <reaction evidence="6">
        <text>(1S,2R)-1-C-(indol-3-yl)glycerol 3-phosphate + L-serine = D-glyceraldehyde 3-phosphate + L-tryptophan + H2O</text>
        <dbReference type="Rhea" id="RHEA:10532"/>
        <dbReference type="ChEBI" id="CHEBI:15377"/>
        <dbReference type="ChEBI" id="CHEBI:33384"/>
        <dbReference type="ChEBI" id="CHEBI:57912"/>
        <dbReference type="ChEBI" id="CHEBI:58866"/>
        <dbReference type="ChEBI" id="CHEBI:59776"/>
        <dbReference type="EC" id="4.2.1.20"/>
    </reaction>
</comment>
<evidence type="ECO:0000256" key="7">
    <source>
        <dbReference type="RuleBase" id="RU003662"/>
    </source>
</evidence>
<dbReference type="FunFam" id="3.20.20.70:FF:000037">
    <property type="entry name" value="Tryptophan synthase alpha chain"/>
    <property type="match status" value="1"/>
</dbReference>
<dbReference type="InterPro" id="IPR002028">
    <property type="entry name" value="Trp_synthase_suA"/>
</dbReference>
<evidence type="ECO:0000313" key="8">
    <source>
        <dbReference type="EMBL" id="MBV7273607.1"/>
    </source>
</evidence>
<dbReference type="EC" id="4.2.1.20" evidence="6"/>
<comment type="pathway">
    <text evidence="6">Amino-acid biosynthesis; L-tryptophan biosynthesis; L-tryptophan from chorismate: step 5/5.</text>
</comment>
<keyword evidence="2 6" id="KW-0028">Amino-acid biosynthesis</keyword>
<accession>A0A949WVE9</accession>
<dbReference type="GO" id="GO:0005829">
    <property type="term" value="C:cytosol"/>
    <property type="evidence" value="ECO:0007669"/>
    <property type="project" value="TreeGrafter"/>
</dbReference>
<dbReference type="CDD" id="cd04724">
    <property type="entry name" value="Tryptophan_synthase_alpha"/>
    <property type="match status" value="1"/>
</dbReference>
<proteinExistence type="inferred from homology"/>
<gene>
    <name evidence="6" type="primary">trpA</name>
    <name evidence="8" type="ORF">I6U48_11865</name>
</gene>
<feature type="active site" description="Proton acceptor" evidence="6">
    <location>
        <position position="50"/>
    </location>
</feature>
<comment type="subunit">
    <text evidence="6">Tetramer of two alpha and two beta chains.</text>
</comment>
<comment type="caution">
    <text evidence="8">The sequence shown here is derived from an EMBL/GenBank/DDBJ whole genome shotgun (WGS) entry which is preliminary data.</text>
</comment>
<organism evidence="8 9">
    <name type="scientific">Clostridium thailandense</name>
    <dbReference type="NCBI Taxonomy" id="2794346"/>
    <lineage>
        <taxon>Bacteria</taxon>
        <taxon>Bacillati</taxon>
        <taxon>Bacillota</taxon>
        <taxon>Clostridia</taxon>
        <taxon>Eubacteriales</taxon>
        <taxon>Clostridiaceae</taxon>
        <taxon>Clostridium</taxon>
    </lineage>
</organism>
<protein>
    <recommendedName>
        <fullName evidence="6">Tryptophan synthase alpha chain</fullName>
        <ecNumber evidence="6">4.2.1.20</ecNumber>
    </recommendedName>
</protein>
<evidence type="ECO:0000256" key="3">
    <source>
        <dbReference type="ARBA" id="ARBA00022822"/>
    </source>
</evidence>
<keyword evidence="5 6" id="KW-0456">Lyase</keyword>
<dbReference type="AlphaFoldDB" id="A0A949WVE9"/>
<dbReference type="PANTHER" id="PTHR43406">
    <property type="entry name" value="TRYPTOPHAN SYNTHASE, ALPHA CHAIN"/>
    <property type="match status" value="1"/>
</dbReference>
<reference evidence="8" key="1">
    <citation type="submission" date="2020-12" db="EMBL/GenBank/DDBJ databases">
        <title>Clostridium thailandense sp. nov., a novel acetogenic bacterium isolated from peat land soil in Thailand.</title>
        <authorList>
            <person name="Chaikitkaew S."/>
            <person name="Birkeland N.K."/>
        </authorList>
    </citation>
    <scope>NUCLEOTIDE SEQUENCE</scope>
    <source>
        <strain evidence="8">PL3</strain>
    </source>
</reference>
<evidence type="ECO:0000256" key="5">
    <source>
        <dbReference type="ARBA" id="ARBA00023239"/>
    </source>
</evidence>
<keyword evidence="4 6" id="KW-0057">Aromatic amino acid biosynthesis</keyword>